<dbReference type="AlphaFoldDB" id="A0A5B7HJM0"/>
<gene>
    <name evidence="2" type="ORF">E2C01_062994</name>
</gene>
<dbReference type="Proteomes" id="UP000324222">
    <property type="component" value="Unassembled WGS sequence"/>
</dbReference>
<evidence type="ECO:0000256" key="1">
    <source>
        <dbReference type="SAM" id="MobiDB-lite"/>
    </source>
</evidence>
<keyword evidence="3" id="KW-1185">Reference proteome</keyword>
<feature type="region of interest" description="Disordered" evidence="1">
    <location>
        <begin position="29"/>
        <end position="63"/>
    </location>
</feature>
<evidence type="ECO:0000313" key="2">
    <source>
        <dbReference type="EMBL" id="MPC68784.1"/>
    </source>
</evidence>
<proteinExistence type="predicted"/>
<evidence type="ECO:0000313" key="3">
    <source>
        <dbReference type="Proteomes" id="UP000324222"/>
    </source>
</evidence>
<organism evidence="2 3">
    <name type="scientific">Portunus trituberculatus</name>
    <name type="common">Swimming crab</name>
    <name type="synonym">Neptunus trituberculatus</name>
    <dbReference type="NCBI Taxonomy" id="210409"/>
    <lineage>
        <taxon>Eukaryota</taxon>
        <taxon>Metazoa</taxon>
        <taxon>Ecdysozoa</taxon>
        <taxon>Arthropoda</taxon>
        <taxon>Crustacea</taxon>
        <taxon>Multicrustacea</taxon>
        <taxon>Malacostraca</taxon>
        <taxon>Eumalacostraca</taxon>
        <taxon>Eucarida</taxon>
        <taxon>Decapoda</taxon>
        <taxon>Pleocyemata</taxon>
        <taxon>Brachyura</taxon>
        <taxon>Eubrachyura</taxon>
        <taxon>Portunoidea</taxon>
        <taxon>Portunidae</taxon>
        <taxon>Portuninae</taxon>
        <taxon>Portunus</taxon>
    </lineage>
</organism>
<dbReference type="EMBL" id="VSRR010028357">
    <property type="protein sequence ID" value="MPC68784.1"/>
    <property type="molecule type" value="Genomic_DNA"/>
</dbReference>
<name>A0A5B7HJM0_PORTR</name>
<protein>
    <submittedName>
        <fullName evidence="2">Uncharacterized protein</fullName>
    </submittedName>
</protein>
<reference evidence="2 3" key="1">
    <citation type="submission" date="2019-05" db="EMBL/GenBank/DDBJ databases">
        <title>Another draft genome of Portunus trituberculatus and its Hox gene families provides insights of decapod evolution.</title>
        <authorList>
            <person name="Jeong J.-H."/>
            <person name="Song I."/>
            <person name="Kim S."/>
            <person name="Choi T."/>
            <person name="Kim D."/>
            <person name="Ryu S."/>
            <person name="Kim W."/>
        </authorList>
    </citation>
    <scope>NUCLEOTIDE SEQUENCE [LARGE SCALE GENOMIC DNA]</scope>
    <source>
        <tissue evidence="2">Muscle</tissue>
    </source>
</reference>
<sequence length="63" mass="7255">MYEAIRNLHESESSEAPCECKFMKLPVRWSRPQREERRGEGANPDLSATDPHQEAARAKDREG</sequence>
<comment type="caution">
    <text evidence="2">The sequence shown here is derived from an EMBL/GenBank/DDBJ whole genome shotgun (WGS) entry which is preliminary data.</text>
</comment>
<accession>A0A5B7HJM0</accession>
<feature type="compositionally biased region" description="Basic and acidic residues" evidence="1">
    <location>
        <begin position="51"/>
        <end position="63"/>
    </location>
</feature>